<dbReference type="InterPro" id="IPR012854">
    <property type="entry name" value="Cu_amine_oxidase-like_N"/>
</dbReference>
<accession>A0A1M4WRH9</accession>
<dbReference type="OrthoDB" id="2023214at2"/>
<sequence length="771" mass="82107">MRKSRKLIAILATLALLATLLVPMVGPAAAASTYEALTVPSLTDDTRDTLGTVLVKTTAGSVYQGHMVTFRLPSDYEFDWANLDVDANGKIQNEAYLFSVPPTYSGDDNGLAGVDIDAYKLADNEVKLVVASISDVNKLMGNDGYLYLYLKNVKIPAGESGDVVLVATAPSTSGFSSGEVVVGKIRGDVVLVSVDEVKTFTDDTTVVLRFKESVKNAFEIDSESIKLRLPDGFEWSSVGTPTLIWGDSNWLNDKNSFEIVRDGRDLYLDVKKDAEKGMYFSVPLGITVEDETKAKTGDVTVTISGATDTDPTSLVVARYGEMGANVSAAETPEIIAGKTEQEIGDIVIEETAPGSLIKGRTITLTLPANAKWGKLPSVDTENDIDIDNSKGYNGFATVGKDGRTLKFWIGDESSDDPGKITLEDAEVILSGDVTGDLNIEVGGTAGVKGSVTVAKVVPPVVVKAAATPDVKIGLNDQAAGDIEIVESIAGAIADDENIELWLPSGVTFSAEPTVEVTAGDLDIDEDNISLTDGDSRLIIPVDAESTTASTIKISGIEYDVDRTVPVGSIKVKVGGLAVNEVNDIDTLDDYYAYDDTKQNEDNYYVFGAGDTDEQIIFKRDEDGAFPGDDEVATVVNANVVTPAPGEQKATVVFKVGDTKFTLNGVEQTMDVAPYIKNGRTYIPVRYSAQAVGVAAENILYNGGKVTLIKGDKVVQFTIGSNVMLINGVAVTMDVKAEVTSGRTMLPFRYVAQALGAQVNWDPTTQTVTMNL</sequence>
<evidence type="ECO:0000313" key="4">
    <source>
        <dbReference type="Proteomes" id="UP000184196"/>
    </source>
</evidence>
<dbReference type="Pfam" id="PF07833">
    <property type="entry name" value="Cu_amine_oxidN1"/>
    <property type="match status" value="1"/>
</dbReference>
<feature type="chain" id="PRO_5039616713" evidence="1">
    <location>
        <begin position="31"/>
        <end position="771"/>
    </location>
</feature>
<keyword evidence="1" id="KW-0732">Signal</keyword>
<dbReference type="Proteomes" id="UP000184196">
    <property type="component" value="Unassembled WGS sequence"/>
</dbReference>
<evidence type="ECO:0000256" key="1">
    <source>
        <dbReference type="SAM" id="SignalP"/>
    </source>
</evidence>
<gene>
    <name evidence="3" type="ORF">SAMN02745218_00905</name>
</gene>
<dbReference type="SUPFAM" id="SSF55383">
    <property type="entry name" value="Copper amine oxidase, domain N"/>
    <property type="match status" value="2"/>
</dbReference>
<dbReference type="InterPro" id="IPR036582">
    <property type="entry name" value="Mao_N_sf"/>
</dbReference>
<proteinExistence type="predicted"/>
<organism evidence="3 4">
    <name type="scientific">Desulfofundulus australicus DSM 11792</name>
    <dbReference type="NCBI Taxonomy" id="1121425"/>
    <lineage>
        <taxon>Bacteria</taxon>
        <taxon>Bacillati</taxon>
        <taxon>Bacillota</taxon>
        <taxon>Clostridia</taxon>
        <taxon>Eubacteriales</taxon>
        <taxon>Peptococcaceae</taxon>
        <taxon>Desulfofundulus</taxon>
    </lineage>
</organism>
<reference evidence="4" key="1">
    <citation type="submission" date="2016-11" db="EMBL/GenBank/DDBJ databases">
        <authorList>
            <person name="Varghese N."/>
            <person name="Submissions S."/>
        </authorList>
    </citation>
    <scope>NUCLEOTIDE SEQUENCE [LARGE SCALE GENOMIC DNA]</scope>
    <source>
        <strain evidence="4">DSM 11792</strain>
    </source>
</reference>
<dbReference type="Gene3D" id="3.30.457.10">
    <property type="entry name" value="Copper amine oxidase-like, N-terminal domain"/>
    <property type="match status" value="2"/>
</dbReference>
<dbReference type="AlphaFoldDB" id="A0A1M4WRH9"/>
<feature type="domain" description="Copper amine oxidase-like N-terminal" evidence="2">
    <location>
        <begin position="662"/>
        <end position="768"/>
    </location>
</feature>
<feature type="signal peptide" evidence="1">
    <location>
        <begin position="1"/>
        <end position="30"/>
    </location>
</feature>
<dbReference type="EMBL" id="FQUW01000009">
    <property type="protein sequence ID" value="SHE83836.1"/>
    <property type="molecule type" value="Genomic_DNA"/>
</dbReference>
<evidence type="ECO:0000313" key="3">
    <source>
        <dbReference type="EMBL" id="SHE83836.1"/>
    </source>
</evidence>
<protein>
    <submittedName>
        <fullName evidence="3">Copper amine oxidase N-terminal domain-containing protein</fullName>
    </submittedName>
</protein>
<keyword evidence="4" id="KW-1185">Reference proteome</keyword>
<evidence type="ECO:0000259" key="2">
    <source>
        <dbReference type="Pfam" id="PF07833"/>
    </source>
</evidence>
<name>A0A1M4WRH9_9FIRM</name>